<dbReference type="GeneID" id="54484241"/>
<dbReference type="RefSeq" id="XP_033606015.1">
    <property type="nucleotide sequence ID" value="XM_033743187.1"/>
</dbReference>
<dbReference type="Proteomes" id="UP000799437">
    <property type="component" value="Unassembled WGS sequence"/>
</dbReference>
<protein>
    <recommendedName>
        <fullName evidence="4">Ig-like domain-containing protein</fullName>
    </recommendedName>
</protein>
<name>A0A6A6WMV6_9PEZI</name>
<dbReference type="AlphaFoldDB" id="A0A6A6WMV6"/>
<evidence type="ECO:0000313" key="3">
    <source>
        <dbReference type="Proteomes" id="UP000799437"/>
    </source>
</evidence>
<accession>A0A6A6WMV6</accession>
<evidence type="ECO:0000313" key="2">
    <source>
        <dbReference type="EMBL" id="KAF2763564.1"/>
    </source>
</evidence>
<keyword evidence="3" id="KW-1185">Reference proteome</keyword>
<organism evidence="2 3">
    <name type="scientific">Pseudovirgaria hyperparasitica</name>
    <dbReference type="NCBI Taxonomy" id="470096"/>
    <lineage>
        <taxon>Eukaryota</taxon>
        <taxon>Fungi</taxon>
        <taxon>Dikarya</taxon>
        <taxon>Ascomycota</taxon>
        <taxon>Pezizomycotina</taxon>
        <taxon>Dothideomycetes</taxon>
        <taxon>Dothideomycetes incertae sedis</taxon>
        <taxon>Acrospermales</taxon>
        <taxon>Acrospermaceae</taxon>
        <taxon>Pseudovirgaria</taxon>
    </lineage>
</organism>
<reference evidence="2" key="1">
    <citation type="journal article" date="2020" name="Stud. Mycol.">
        <title>101 Dothideomycetes genomes: a test case for predicting lifestyles and emergence of pathogens.</title>
        <authorList>
            <person name="Haridas S."/>
            <person name="Albert R."/>
            <person name="Binder M."/>
            <person name="Bloem J."/>
            <person name="Labutti K."/>
            <person name="Salamov A."/>
            <person name="Andreopoulos B."/>
            <person name="Baker S."/>
            <person name="Barry K."/>
            <person name="Bills G."/>
            <person name="Bluhm B."/>
            <person name="Cannon C."/>
            <person name="Castanera R."/>
            <person name="Culley D."/>
            <person name="Daum C."/>
            <person name="Ezra D."/>
            <person name="Gonzalez J."/>
            <person name="Henrissat B."/>
            <person name="Kuo A."/>
            <person name="Liang C."/>
            <person name="Lipzen A."/>
            <person name="Lutzoni F."/>
            <person name="Magnuson J."/>
            <person name="Mondo S."/>
            <person name="Nolan M."/>
            <person name="Ohm R."/>
            <person name="Pangilinan J."/>
            <person name="Park H.-J."/>
            <person name="Ramirez L."/>
            <person name="Alfaro M."/>
            <person name="Sun H."/>
            <person name="Tritt A."/>
            <person name="Yoshinaga Y."/>
            <person name="Zwiers L.-H."/>
            <person name="Turgeon B."/>
            <person name="Goodwin S."/>
            <person name="Spatafora J."/>
            <person name="Crous P."/>
            <person name="Grigoriev I."/>
        </authorList>
    </citation>
    <scope>NUCLEOTIDE SEQUENCE</scope>
    <source>
        <strain evidence="2">CBS 121739</strain>
    </source>
</reference>
<feature type="chain" id="PRO_5025466544" description="Ig-like domain-containing protein" evidence="1">
    <location>
        <begin position="20"/>
        <end position="541"/>
    </location>
</feature>
<evidence type="ECO:0000256" key="1">
    <source>
        <dbReference type="SAM" id="SignalP"/>
    </source>
</evidence>
<gene>
    <name evidence="2" type="ORF">EJ05DRAFT_472458</name>
</gene>
<sequence>MQVIAVVRIVAAAAAFAFANVNPNVIIPTPRPSHILPPRGWHNESTSSRPTRLPGCNENCTVFEPAFQGYTWTRVDASLIVYTPYYTTYTVYLDPSGISYSSELVTADTLYTNAHGTLICPNAITLWDDAHATPTVTTLAYPTSHFSYGSEYSWYGTFATTRSPGKSLCTTITSPIGIDGDSWATPTVTLRSHPPYQSPMVDAELPPGNGTVLGAVYTCMPASKQPESEFLKDEFPDDAALQVCAIGWNGGYWGAGALFTQSVVTDAEVGVTMMVAPVPVAKPTLPGMVDVTGVPIEGQHYPVQSQDATPGFLTIPPDSAHPTGATLKLPAPGSSTVVLVAPKSSPESIPLTIAVNAYTLPVLSSNSYAYDSVIITEVTIISGTFTSRTTLPSSNPTIRHSLTLTQYDPLPSQTAGLIDGSVVFTLISVTMIVSIATNCLPGLGATETITGVVGTGVSTHTVVMTMNEEGQDVLIVDESQIVVMPTGALVDGGNKSSGMAVETVGIGQAGGREGEGNRIKQDWDVRLLATVATVFLFIFSI</sequence>
<proteinExistence type="predicted"/>
<dbReference type="EMBL" id="ML996565">
    <property type="protein sequence ID" value="KAF2763564.1"/>
    <property type="molecule type" value="Genomic_DNA"/>
</dbReference>
<evidence type="ECO:0008006" key="4">
    <source>
        <dbReference type="Google" id="ProtNLM"/>
    </source>
</evidence>
<keyword evidence="1" id="KW-0732">Signal</keyword>
<feature type="signal peptide" evidence="1">
    <location>
        <begin position="1"/>
        <end position="19"/>
    </location>
</feature>